<dbReference type="PANTHER" id="PTHR15207:SF3">
    <property type="entry name" value="DEAFNESS, AUTOSOMAL DOMINANT 5-RELATED"/>
    <property type="match status" value="1"/>
</dbReference>
<dbReference type="Proteomes" id="UP001460270">
    <property type="component" value="Unassembled WGS sequence"/>
</dbReference>
<organism evidence="14 15">
    <name type="scientific">Mugilogobius chulae</name>
    <name type="common">yellowstripe goby</name>
    <dbReference type="NCBI Taxonomy" id="88201"/>
    <lineage>
        <taxon>Eukaryota</taxon>
        <taxon>Metazoa</taxon>
        <taxon>Chordata</taxon>
        <taxon>Craniata</taxon>
        <taxon>Vertebrata</taxon>
        <taxon>Euteleostomi</taxon>
        <taxon>Actinopterygii</taxon>
        <taxon>Neopterygii</taxon>
        <taxon>Teleostei</taxon>
        <taxon>Neoteleostei</taxon>
        <taxon>Acanthomorphata</taxon>
        <taxon>Gobiaria</taxon>
        <taxon>Gobiiformes</taxon>
        <taxon>Gobioidei</taxon>
        <taxon>Gobiidae</taxon>
        <taxon>Gobionellinae</taxon>
        <taxon>Mugilogobius</taxon>
    </lineage>
</organism>
<keyword evidence="15" id="KW-1185">Reference proteome</keyword>
<keyword evidence="6" id="KW-0963">Cytoplasm</keyword>
<dbReference type="GO" id="GO:0005886">
    <property type="term" value="C:plasma membrane"/>
    <property type="evidence" value="ECO:0007669"/>
    <property type="project" value="UniProtKB-SubCell"/>
</dbReference>
<reference evidence="15" key="1">
    <citation type="submission" date="2024-04" db="EMBL/GenBank/DDBJ databases">
        <title>Salinicola lusitanus LLJ914,a marine bacterium isolated from the Okinawa Trough.</title>
        <authorList>
            <person name="Li J."/>
        </authorList>
    </citation>
    <scope>NUCLEOTIDE SEQUENCE [LARGE SCALE GENOMIC DNA]</scope>
</reference>
<dbReference type="InterPro" id="IPR040460">
    <property type="entry name" value="Gasdermin_pore"/>
</dbReference>
<evidence type="ECO:0000256" key="10">
    <source>
        <dbReference type="ARBA" id="ARBA00023139"/>
    </source>
</evidence>
<evidence type="ECO:0000256" key="4">
    <source>
        <dbReference type="ARBA" id="ARBA00022452"/>
    </source>
</evidence>
<feature type="domain" description="Gasdermin PUB" evidence="13">
    <location>
        <begin position="273"/>
        <end position="435"/>
    </location>
</feature>
<evidence type="ECO:0000259" key="13">
    <source>
        <dbReference type="Pfam" id="PF17708"/>
    </source>
</evidence>
<evidence type="ECO:0000256" key="2">
    <source>
        <dbReference type="ARBA" id="ARBA00004651"/>
    </source>
</evidence>
<evidence type="ECO:0000256" key="11">
    <source>
        <dbReference type="ARBA" id="ARBA00023288"/>
    </source>
</evidence>
<evidence type="ECO:0000256" key="9">
    <source>
        <dbReference type="ARBA" id="ARBA00023136"/>
    </source>
</evidence>
<dbReference type="PANTHER" id="PTHR15207">
    <property type="entry name" value="NONSYNDROMIC HEARING IMPAIRMENT PROTEIN"/>
    <property type="match status" value="1"/>
</dbReference>
<comment type="similarity">
    <text evidence="3">Belongs to the gasdermin family.</text>
</comment>
<dbReference type="AlphaFoldDB" id="A0AAW0N2H8"/>
<evidence type="ECO:0000259" key="12">
    <source>
        <dbReference type="Pfam" id="PF04598"/>
    </source>
</evidence>
<keyword evidence="8" id="KW-0812">Transmembrane</keyword>
<protein>
    <submittedName>
        <fullName evidence="14">Uncharacterized protein</fullName>
    </submittedName>
</protein>
<keyword evidence="11" id="KW-0449">Lipoprotein</keyword>
<evidence type="ECO:0000256" key="5">
    <source>
        <dbReference type="ARBA" id="ARBA00022475"/>
    </source>
</evidence>
<dbReference type="InterPro" id="IPR042377">
    <property type="entry name" value="GSDME"/>
</dbReference>
<gene>
    <name evidence="14" type="ORF">WMY93_025858</name>
</gene>
<keyword evidence="5" id="KW-1003">Cell membrane</keyword>
<dbReference type="GO" id="GO:0012501">
    <property type="term" value="P:programmed cell death"/>
    <property type="evidence" value="ECO:0007669"/>
    <property type="project" value="UniProtKB-KW"/>
</dbReference>
<dbReference type="InterPro" id="IPR041263">
    <property type="entry name" value="Gasdermin_PUB"/>
</dbReference>
<evidence type="ECO:0000256" key="6">
    <source>
        <dbReference type="ARBA" id="ARBA00022490"/>
    </source>
</evidence>
<comment type="caution">
    <text evidence="14">The sequence shown here is derived from an EMBL/GenBank/DDBJ whole genome shotgun (WGS) entry which is preliminary data.</text>
</comment>
<name>A0AAW0N2H8_9GOBI</name>
<keyword evidence="9" id="KW-0472">Membrane</keyword>
<evidence type="ECO:0000256" key="1">
    <source>
        <dbReference type="ARBA" id="ARBA00004496"/>
    </source>
</evidence>
<dbReference type="GO" id="GO:0005737">
    <property type="term" value="C:cytoplasm"/>
    <property type="evidence" value="ECO:0007669"/>
    <property type="project" value="UniProtKB-SubCell"/>
</dbReference>
<keyword evidence="10" id="KW-0564">Palmitate</keyword>
<evidence type="ECO:0000256" key="3">
    <source>
        <dbReference type="ARBA" id="ARBA00009279"/>
    </source>
</evidence>
<dbReference type="Pfam" id="PF04598">
    <property type="entry name" value="Gasdermin"/>
    <property type="match status" value="1"/>
</dbReference>
<feature type="domain" description="Gasdermin pore forming" evidence="12">
    <location>
        <begin position="56"/>
        <end position="250"/>
    </location>
</feature>
<evidence type="ECO:0000256" key="8">
    <source>
        <dbReference type="ARBA" id="ARBA00022692"/>
    </source>
</evidence>
<keyword evidence="4" id="KW-1134">Transmembrane beta strand</keyword>
<keyword evidence="7" id="KW-1210">Necrosis</keyword>
<dbReference type="Pfam" id="PF17708">
    <property type="entry name" value="Gasdermin_C"/>
    <property type="match status" value="1"/>
</dbReference>
<sequence length="476" mass="52612">MSLNSCFPGLLLPKLNTTQPWLNPAKCKQEEFLQFQDVCHGYEELCSRSGPWRISHTNFTLNDILAGDTPIQPVVTELEFIKYNGTYGDNILGKVDATFIDNSVSLEGKDTSKLQSSFGNLKKEELGVPQLMKDSKERLGLDMSHALVKQTMMNNKLAFGIVKERILTTQPCSVIEEVQKEGQCGGMLNLCGPKVTKISLKENASLAKDSNVTMEIPPQTTLAYSLIELEVKQDGQFTLCLMSGINGGFEEVDSKSRLVTLTAFARHDAEKVDLKQVLGELKENFDVFASLPAQTKSSLLQQITNVIGDCAAIYLLQEAVHQLCHGEASVLVEEHKQQIQDILDLVEQCSETKNAVIKALHLLLSALDEMSSESLALLRMCCSPELLPELDKLVQCLLEGGQIDLSAQSLTPLDGELFDRVQHLFRSSNVSLKKEGDSLRMEVQQEAGNLPLILCIAVRCLASLSHNQTEFYCSCL</sequence>
<accession>A0AAW0N2H8</accession>
<evidence type="ECO:0000256" key="7">
    <source>
        <dbReference type="ARBA" id="ARBA00022590"/>
    </source>
</evidence>
<proteinExistence type="inferred from homology"/>
<comment type="subcellular location">
    <subcellularLocation>
        <location evidence="2">Cell membrane</location>
        <topology evidence="2">Multi-pass membrane protein</topology>
    </subcellularLocation>
    <subcellularLocation>
        <location evidence="1">Cytoplasm</location>
    </subcellularLocation>
</comment>
<evidence type="ECO:0000313" key="15">
    <source>
        <dbReference type="Proteomes" id="UP001460270"/>
    </source>
</evidence>
<evidence type="ECO:0000313" key="14">
    <source>
        <dbReference type="EMBL" id="KAK7886237.1"/>
    </source>
</evidence>
<dbReference type="EMBL" id="JBBPFD010000019">
    <property type="protein sequence ID" value="KAK7886237.1"/>
    <property type="molecule type" value="Genomic_DNA"/>
</dbReference>